<feature type="transmembrane region" description="Helical" evidence="2">
    <location>
        <begin position="111"/>
        <end position="131"/>
    </location>
</feature>
<keyword evidence="2" id="KW-1133">Transmembrane helix</keyword>
<feature type="compositionally biased region" description="Low complexity" evidence="1">
    <location>
        <begin position="185"/>
        <end position="200"/>
    </location>
</feature>
<keyword evidence="2" id="KW-0472">Membrane</keyword>
<proteinExistence type="predicted"/>
<organism evidence="3 4">
    <name type="scientific">Actinacidiphila paucisporea</name>
    <dbReference type="NCBI Taxonomy" id="310782"/>
    <lineage>
        <taxon>Bacteria</taxon>
        <taxon>Bacillati</taxon>
        <taxon>Actinomycetota</taxon>
        <taxon>Actinomycetes</taxon>
        <taxon>Kitasatosporales</taxon>
        <taxon>Streptomycetaceae</taxon>
        <taxon>Actinacidiphila</taxon>
    </lineage>
</organism>
<protein>
    <recommendedName>
        <fullName evidence="5">DUF998 domain-containing protein</fullName>
    </recommendedName>
</protein>
<gene>
    <name evidence="3" type="ORF">SAMN05216499_11726</name>
</gene>
<name>A0A1M7MX01_9ACTN</name>
<dbReference type="Pfam" id="PF06197">
    <property type="entry name" value="DUF998"/>
    <property type="match status" value="1"/>
</dbReference>
<feature type="compositionally biased region" description="Low complexity" evidence="1">
    <location>
        <begin position="208"/>
        <end position="222"/>
    </location>
</feature>
<dbReference type="AlphaFoldDB" id="A0A1M7MX01"/>
<accession>A0A1M7MX01</accession>
<feature type="compositionally biased region" description="Pro residues" evidence="1">
    <location>
        <begin position="169"/>
        <end position="184"/>
    </location>
</feature>
<evidence type="ECO:0000313" key="3">
    <source>
        <dbReference type="EMBL" id="SHM95586.1"/>
    </source>
</evidence>
<dbReference type="STRING" id="310782.SAMN05216499_11726"/>
<feature type="transmembrane region" description="Helical" evidence="2">
    <location>
        <begin position="50"/>
        <end position="70"/>
    </location>
</feature>
<evidence type="ECO:0000313" key="4">
    <source>
        <dbReference type="Proteomes" id="UP000184111"/>
    </source>
</evidence>
<evidence type="ECO:0008006" key="5">
    <source>
        <dbReference type="Google" id="ProtNLM"/>
    </source>
</evidence>
<feature type="region of interest" description="Disordered" evidence="1">
    <location>
        <begin position="151"/>
        <end position="225"/>
    </location>
</feature>
<keyword evidence="4" id="KW-1185">Reference proteome</keyword>
<dbReference type="EMBL" id="FRBI01000017">
    <property type="protein sequence ID" value="SHM95586.1"/>
    <property type="molecule type" value="Genomic_DNA"/>
</dbReference>
<dbReference type="Proteomes" id="UP000184111">
    <property type="component" value="Unassembled WGS sequence"/>
</dbReference>
<keyword evidence="2" id="KW-0812">Transmembrane</keyword>
<reference evidence="3 4" key="1">
    <citation type="submission" date="2016-11" db="EMBL/GenBank/DDBJ databases">
        <authorList>
            <person name="Jaros S."/>
            <person name="Januszkiewicz K."/>
            <person name="Wedrychowicz H."/>
        </authorList>
    </citation>
    <scope>NUCLEOTIDE SEQUENCE [LARGE SCALE GENOMIC DNA]</scope>
    <source>
        <strain evidence="3 4">CGMCC 4.2025</strain>
    </source>
</reference>
<sequence length="290" mass="28897">MGYVTWWAVVSSGCAPVLLIGGSTTAAVLEGPSYNPVHQTISVLAAGGPSGYWVLTGMLIALGVCHLATACGLRAARLAGRLALGAGGVSAMVLAFFPAPKTGGSFSHGSVVAVGFSLLALWPVLAAWPVLTRDRWPLAPGNRVAAGARLATGSPGAADPQATAGPRLAPDPPLAAGPQVPPGPQQAAAPDPEAATAPEGAPDPGPAPDLEAAPGSAGATAPPALPPWGLRRLPSLAATTLMALGAAWFLVEIQVNGAAGVAERVLTIVQSLWPVVVVLSCLHHARRTPA</sequence>
<feature type="transmembrane region" description="Helical" evidence="2">
    <location>
        <begin position="82"/>
        <end position="99"/>
    </location>
</feature>
<dbReference type="InterPro" id="IPR009339">
    <property type="entry name" value="DUF998"/>
</dbReference>
<evidence type="ECO:0000256" key="1">
    <source>
        <dbReference type="SAM" id="MobiDB-lite"/>
    </source>
</evidence>
<evidence type="ECO:0000256" key="2">
    <source>
        <dbReference type="SAM" id="Phobius"/>
    </source>
</evidence>